<dbReference type="Proteomes" id="UP000581087">
    <property type="component" value="Unassembled WGS sequence"/>
</dbReference>
<sequence length="210" mass="22870">MSRSSAPGAVSPYEAVLGARIDDLHPRLRRYFSTIPDGHVGVGRGVFDVVGSPRRSVWPLLAVLARFGVAFPGYERGVAFDVVNTPVTGRAAVAAERTFHLRSGTAVMRDRIAHVSGALVDDLGRGGILRVRFVAAVDGAALVLRSDRVGFRLGRVRVRLPRLVAPRVTLTERFDDDRGEQVVACTVELPVLGVIYSYRGSFDYRIESRG</sequence>
<evidence type="ECO:0000313" key="2">
    <source>
        <dbReference type="EMBL" id="NYD66246.1"/>
    </source>
</evidence>
<proteinExistence type="predicted"/>
<evidence type="ECO:0000313" key="3">
    <source>
        <dbReference type="EMBL" id="RXZ86579.1"/>
    </source>
</evidence>
<evidence type="ECO:0000313" key="4">
    <source>
        <dbReference type="Proteomes" id="UP000292686"/>
    </source>
</evidence>
<dbReference type="Pfam" id="PF13761">
    <property type="entry name" value="DUF4166"/>
    <property type="match status" value="1"/>
</dbReference>
<comment type="caution">
    <text evidence="3">The sequence shown here is derived from an EMBL/GenBank/DDBJ whole genome shotgun (WGS) entry which is preliminary data.</text>
</comment>
<reference evidence="2 5" key="2">
    <citation type="submission" date="2020-07" db="EMBL/GenBank/DDBJ databases">
        <title>Sequencing the genomes of 1000 actinobacteria strains.</title>
        <authorList>
            <person name="Klenk H.-P."/>
        </authorList>
    </citation>
    <scope>NUCLEOTIDE SEQUENCE [LARGE SCALE GENOMIC DNA]</scope>
    <source>
        <strain evidence="2 5">DSM 23870</strain>
    </source>
</reference>
<protein>
    <submittedName>
        <fullName evidence="3">DUF4166 domain-containing protein</fullName>
    </submittedName>
</protein>
<dbReference type="Proteomes" id="UP000292686">
    <property type="component" value="Unassembled WGS sequence"/>
</dbReference>
<organism evidence="3 4">
    <name type="scientific">Agromyces atrinae</name>
    <dbReference type="NCBI Taxonomy" id="592376"/>
    <lineage>
        <taxon>Bacteria</taxon>
        <taxon>Bacillati</taxon>
        <taxon>Actinomycetota</taxon>
        <taxon>Actinomycetes</taxon>
        <taxon>Micrococcales</taxon>
        <taxon>Microbacteriaceae</taxon>
        <taxon>Agromyces</taxon>
    </lineage>
</organism>
<dbReference type="InterPro" id="IPR025311">
    <property type="entry name" value="DUF4166"/>
</dbReference>
<dbReference type="EMBL" id="SDPM01000004">
    <property type="protein sequence ID" value="RXZ86579.1"/>
    <property type="molecule type" value="Genomic_DNA"/>
</dbReference>
<name>A0A4Q2M400_9MICO</name>
<accession>A0A4Q2M400</accession>
<dbReference type="RefSeq" id="WP_129174377.1">
    <property type="nucleotide sequence ID" value="NZ_JACCBI010000001.1"/>
</dbReference>
<evidence type="ECO:0000259" key="1">
    <source>
        <dbReference type="Pfam" id="PF13761"/>
    </source>
</evidence>
<reference evidence="3 4" key="1">
    <citation type="submission" date="2019-01" db="EMBL/GenBank/DDBJ databases">
        <title>Agromyces.</title>
        <authorList>
            <person name="Li J."/>
        </authorList>
    </citation>
    <scope>NUCLEOTIDE SEQUENCE [LARGE SCALE GENOMIC DNA]</scope>
    <source>
        <strain evidence="3 4">DSM 23870</strain>
    </source>
</reference>
<keyword evidence="4" id="KW-1185">Reference proteome</keyword>
<gene>
    <name evidence="2" type="ORF">BJ972_000765</name>
    <name evidence="3" type="ORF">ESP50_09275</name>
</gene>
<dbReference type="EMBL" id="JACCBI010000001">
    <property type="protein sequence ID" value="NYD66246.1"/>
    <property type="molecule type" value="Genomic_DNA"/>
</dbReference>
<dbReference type="AlphaFoldDB" id="A0A4Q2M400"/>
<feature type="domain" description="DUF4166" evidence="1">
    <location>
        <begin position="24"/>
        <end position="202"/>
    </location>
</feature>
<evidence type="ECO:0000313" key="5">
    <source>
        <dbReference type="Proteomes" id="UP000581087"/>
    </source>
</evidence>
<dbReference type="OrthoDB" id="2448833at2"/>